<comment type="similarity">
    <text evidence="6">Belongs to the FNT transporter (TC 1.A.16) family.</text>
</comment>
<reference evidence="8 9" key="1">
    <citation type="submission" date="2018-03" db="EMBL/GenBank/DDBJ databases">
        <title>Neisseria weixii sp. nov., isolated from the intestinal contents of Tibetan Plateau pika (Ochotona curzoniae) in Yushu, Qinghai Province, China.</title>
        <authorList>
            <person name="Gui Z."/>
        </authorList>
    </citation>
    <scope>NUCLEOTIDE SEQUENCE [LARGE SCALE GENOMIC DNA]</scope>
    <source>
        <strain evidence="8 9">ATCC 51483</strain>
    </source>
</reference>
<dbReference type="PANTHER" id="PTHR30520">
    <property type="entry name" value="FORMATE TRANSPORTER-RELATED"/>
    <property type="match status" value="1"/>
</dbReference>
<dbReference type="EMBL" id="PXYY01000076">
    <property type="protein sequence ID" value="PSJ79746.1"/>
    <property type="molecule type" value="Genomic_DNA"/>
</dbReference>
<dbReference type="GO" id="GO:0005886">
    <property type="term" value="C:plasma membrane"/>
    <property type="evidence" value="ECO:0007669"/>
    <property type="project" value="TreeGrafter"/>
</dbReference>
<gene>
    <name evidence="8" type="ORF">C7N83_10390</name>
</gene>
<keyword evidence="2" id="KW-0813">Transport</keyword>
<dbReference type="GO" id="GO:0015499">
    <property type="term" value="F:formate transmembrane transporter activity"/>
    <property type="evidence" value="ECO:0007669"/>
    <property type="project" value="TreeGrafter"/>
</dbReference>
<evidence type="ECO:0000256" key="2">
    <source>
        <dbReference type="ARBA" id="ARBA00022448"/>
    </source>
</evidence>
<keyword evidence="3 7" id="KW-0812">Transmembrane</keyword>
<dbReference type="RefSeq" id="WP_106742522.1">
    <property type="nucleotide sequence ID" value="NZ_PXYY01000076.1"/>
</dbReference>
<feature type="transmembrane region" description="Helical" evidence="7">
    <location>
        <begin position="188"/>
        <end position="210"/>
    </location>
</feature>
<dbReference type="Pfam" id="PF01226">
    <property type="entry name" value="Form_Nir_trans"/>
    <property type="match status" value="1"/>
</dbReference>
<evidence type="ECO:0000256" key="3">
    <source>
        <dbReference type="ARBA" id="ARBA00022692"/>
    </source>
</evidence>
<dbReference type="PANTHER" id="PTHR30520:SF6">
    <property type="entry name" value="FORMATE_NITRATE FAMILY TRANSPORTER (EUROFUNG)"/>
    <property type="match status" value="1"/>
</dbReference>
<keyword evidence="5 7" id="KW-0472">Membrane</keyword>
<dbReference type="Gene3D" id="1.20.1080.10">
    <property type="entry name" value="Glycerol uptake facilitator protein"/>
    <property type="match status" value="1"/>
</dbReference>
<evidence type="ECO:0000256" key="4">
    <source>
        <dbReference type="ARBA" id="ARBA00022989"/>
    </source>
</evidence>
<sequence length="263" mass="28350">MSDLYPHEILRATTDKGVVKGNGDALQLSVLGFLGGAFISIGYLAYIRVVGGMPEEMGSLATLLGAAVFPIGLICILLGGAELITSNMMVLPVAVMMKKITAGKWLRNWLMVSLANLLGAFFVAWFFGHFLGLTEGHYLHETIAVAQTKVSADFAHAFVSGIGCNWMVAMGAWLCYGAHTYGGKILAIWFPIMIFVLIGFQHVVANMFVIPAAIWGGADISWMQFMHNMVSVYLGNAVGGSVFVGMLYVLAYRKQAETADSAH</sequence>
<accession>A0A2P7TYE5</accession>
<feature type="transmembrane region" description="Helical" evidence="7">
    <location>
        <begin position="230"/>
        <end position="251"/>
    </location>
</feature>
<name>A0A2P7TYE5_9NEIS</name>
<dbReference type="OrthoDB" id="9786493at2"/>
<dbReference type="InterPro" id="IPR023271">
    <property type="entry name" value="Aquaporin-like"/>
</dbReference>
<evidence type="ECO:0000256" key="7">
    <source>
        <dbReference type="SAM" id="Phobius"/>
    </source>
</evidence>
<evidence type="ECO:0000256" key="1">
    <source>
        <dbReference type="ARBA" id="ARBA00004141"/>
    </source>
</evidence>
<dbReference type="FunFam" id="1.20.1080.10:FF:000011">
    <property type="entry name" value="Formate family transporter"/>
    <property type="match status" value="1"/>
</dbReference>
<dbReference type="InterPro" id="IPR000292">
    <property type="entry name" value="For/NO2_transpt"/>
</dbReference>
<dbReference type="InterPro" id="IPR024002">
    <property type="entry name" value="For/NO2_transpt_CS"/>
</dbReference>
<evidence type="ECO:0000256" key="5">
    <source>
        <dbReference type="ARBA" id="ARBA00023136"/>
    </source>
</evidence>
<organism evidence="8 9">
    <name type="scientific">Neisseria iguanae</name>
    <dbReference type="NCBI Taxonomy" id="90242"/>
    <lineage>
        <taxon>Bacteria</taxon>
        <taxon>Pseudomonadati</taxon>
        <taxon>Pseudomonadota</taxon>
        <taxon>Betaproteobacteria</taxon>
        <taxon>Neisseriales</taxon>
        <taxon>Neisseriaceae</taxon>
        <taxon>Neisseria</taxon>
    </lineage>
</organism>
<dbReference type="Proteomes" id="UP000241868">
    <property type="component" value="Unassembled WGS sequence"/>
</dbReference>
<protein>
    <submittedName>
        <fullName evidence="8">Formate/nitrite transporter</fullName>
    </submittedName>
</protein>
<comment type="caution">
    <text evidence="8">The sequence shown here is derived from an EMBL/GenBank/DDBJ whole genome shotgun (WGS) entry which is preliminary data.</text>
</comment>
<feature type="transmembrane region" description="Helical" evidence="7">
    <location>
        <begin position="109"/>
        <end position="134"/>
    </location>
</feature>
<proteinExistence type="inferred from homology"/>
<keyword evidence="4 7" id="KW-1133">Transmembrane helix</keyword>
<dbReference type="PROSITE" id="PS01005">
    <property type="entry name" value="FORMATE_NITRITE_TP_1"/>
    <property type="match status" value="1"/>
</dbReference>
<evidence type="ECO:0000256" key="6">
    <source>
        <dbReference type="ARBA" id="ARBA00049660"/>
    </source>
</evidence>
<keyword evidence="9" id="KW-1185">Reference proteome</keyword>
<evidence type="ECO:0000313" key="9">
    <source>
        <dbReference type="Proteomes" id="UP000241868"/>
    </source>
</evidence>
<feature type="transmembrane region" description="Helical" evidence="7">
    <location>
        <begin position="67"/>
        <end position="97"/>
    </location>
</feature>
<feature type="transmembrane region" description="Helical" evidence="7">
    <location>
        <begin position="154"/>
        <end position="176"/>
    </location>
</feature>
<feature type="transmembrane region" description="Helical" evidence="7">
    <location>
        <begin position="25"/>
        <end position="47"/>
    </location>
</feature>
<comment type="subcellular location">
    <subcellularLocation>
        <location evidence="1">Membrane</location>
        <topology evidence="1">Multi-pass membrane protein</topology>
    </subcellularLocation>
</comment>
<evidence type="ECO:0000313" key="8">
    <source>
        <dbReference type="EMBL" id="PSJ79746.1"/>
    </source>
</evidence>
<dbReference type="AlphaFoldDB" id="A0A2P7TYE5"/>